<proteinExistence type="predicted"/>
<evidence type="ECO:0000313" key="1">
    <source>
        <dbReference type="EMBL" id="CAF4118001.1"/>
    </source>
</evidence>
<organism evidence="1 2">
    <name type="scientific">Rotaria sordida</name>
    <dbReference type="NCBI Taxonomy" id="392033"/>
    <lineage>
        <taxon>Eukaryota</taxon>
        <taxon>Metazoa</taxon>
        <taxon>Spiralia</taxon>
        <taxon>Gnathifera</taxon>
        <taxon>Rotifera</taxon>
        <taxon>Eurotatoria</taxon>
        <taxon>Bdelloidea</taxon>
        <taxon>Philodinida</taxon>
        <taxon>Philodinidae</taxon>
        <taxon>Rotaria</taxon>
    </lineage>
</organism>
<reference evidence="1" key="1">
    <citation type="submission" date="2021-02" db="EMBL/GenBank/DDBJ databases">
        <authorList>
            <person name="Nowell W R."/>
        </authorList>
    </citation>
    <scope>NUCLEOTIDE SEQUENCE</scope>
</reference>
<dbReference type="AlphaFoldDB" id="A0A819W4Q6"/>
<comment type="caution">
    <text evidence="1">The sequence shown here is derived from an EMBL/GenBank/DDBJ whole genome shotgun (WGS) entry which is preliminary data.</text>
</comment>
<feature type="non-terminal residue" evidence="1">
    <location>
        <position position="1"/>
    </location>
</feature>
<evidence type="ECO:0000313" key="2">
    <source>
        <dbReference type="Proteomes" id="UP000663874"/>
    </source>
</evidence>
<gene>
    <name evidence="1" type="ORF">FNK824_LOCUS32167</name>
</gene>
<sequence>HIDKPMEELSALERTVFNPGYILSEAYLKGAHQHLTDNGRVFIAFSKMLGHPEKLLELTNKYGWRLELVVNSEQVTSNIEGIYDNKADINIYELIKL</sequence>
<dbReference type="EMBL" id="CAJOBE010010846">
    <property type="protein sequence ID" value="CAF4118001.1"/>
    <property type="molecule type" value="Genomic_DNA"/>
</dbReference>
<name>A0A819W4Q6_9BILA</name>
<dbReference type="Proteomes" id="UP000663874">
    <property type="component" value="Unassembled WGS sequence"/>
</dbReference>
<protein>
    <submittedName>
        <fullName evidence="1">Uncharacterized protein</fullName>
    </submittedName>
</protein>
<accession>A0A819W4Q6</accession>